<evidence type="ECO:0000259" key="2">
    <source>
        <dbReference type="Pfam" id="PF12804"/>
    </source>
</evidence>
<comment type="caution">
    <text evidence="3">The sequence shown here is derived from an EMBL/GenBank/DDBJ whole genome shotgun (WGS) entry which is preliminary data.</text>
</comment>
<dbReference type="Proteomes" id="UP000244989">
    <property type="component" value="Unassembled WGS sequence"/>
</dbReference>
<keyword evidence="1 3" id="KW-0808">Transferase</keyword>
<keyword evidence="3" id="KW-0548">Nucleotidyltransferase</keyword>
<sequence length="198" mass="20470">MPSLTPGVDVIILAGGRGSRIGGRDKAAVKVDGSRLIDVLLDDLATQPGLMQVAVVTARGLEVRKGVQVVAEDPPFSGPVAAIDAGVRALRAGTPSARTAILAVDAPDSAQLIDVLAAALTGTAEAAVVVAGDGRRQPLCAVWDTAALHRVLESLESVENQPARVLYKEVAVAEVKGDGLERDYDTLAELADYGELED</sequence>
<proteinExistence type="predicted"/>
<dbReference type="AlphaFoldDB" id="A0A2U1T9F2"/>
<gene>
    <name evidence="3" type="ORF">DF222_01350</name>
</gene>
<feature type="domain" description="MobA-like NTP transferase" evidence="2">
    <location>
        <begin position="10"/>
        <end position="166"/>
    </location>
</feature>
<dbReference type="RefSeq" id="WP_108431730.1">
    <property type="nucleotide sequence ID" value="NZ_CP026947.1"/>
</dbReference>
<dbReference type="InterPro" id="IPR025877">
    <property type="entry name" value="MobA-like_NTP_Trfase"/>
</dbReference>
<reference evidence="4" key="1">
    <citation type="submission" date="2018-04" db="EMBL/GenBank/DDBJ databases">
        <authorList>
            <person name="Liu S."/>
            <person name="Wang Z."/>
            <person name="Li J."/>
        </authorList>
    </citation>
    <scope>NUCLEOTIDE SEQUENCE [LARGE SCALE GENOMIC DNA]</scope>
    <source>
        <strain evidence="4">2189</strain>
    </source>
</reference>
<dbReference type="InterPro" id="IPR029044">
    <property type="entry name" value="Nucleotide-diphossugar_trans"/>
</dbReference>
<protein>
    <submittedName>
        <fullName evidence="3">Molybdenum cofactor guanylyltransferase</fullName>
    </submittedName>
</protein>
<evidence type="ECO:0000313" key="3">
    <source>
        <dbReference type="EMBL" id="PWC02619.1"/>
    </source>
</evidence>
<dbReference type="PANTHER" id="PTHR19136:SF81">
    <property type="entry name" value="MOLYBDENUM COFACTOR GUANYLYLTRANSFERASE"/>
    <property type="match status" value="1"/>
</dbReference>
<accession>A0A2U1T9F2</accession>
<dbReference type="PANTHER" id="PTHR19136">
    <property type="entry name" value="MOLYBDENUM COFACTOR GUANYLYLTRANSFERASE"/>
    <property type="match status" value="1"/>
</dbReference>
<organism evidence="3 4">
    <name type="scientific">Corynebacterium yudongzhengii</name>
    <dbReference type="NCBI Taxonomy" id="2080740"/>
    <lineage>
        <taxon>Bacteria</taxon>
        <taxon>Bacillati</taxon>
        <taxon>Actinomycetota</taxon>
        <taxon>Actinomycetes</taxon>
        <taxon>Mycobacteriales</taxon>
        <taxon>Corynebacteriaceae</taxon>
        <taxon>Corynebacterium</taxon>
    </lineage>
</organism>
<dbReference type="GO" id="GO:0016779">
    <property type="term" value="F:nucleotidyltransferase activity"/>
    <property type="evidence" value="ECO:0007669"/>
    <property type="project" value="UniProtKB-KW"/>
</dbReference>
<dbReference type="EMBL" id="QEEZ01000002">
    <property type="protein sequence ID" value="PWC02619.1"/>
    <property type="molecule type" value="Genomic_DNA"/>
</dbReference>
<dbReference type="OrthoDB" id="4408226at2"/>
<dbReference type="SUPFAM" id="SSF53448">
    <property type="entry name" value="Nucleotide-diphospho-sugar transferases"/>
    <property type="match status" value="1"/>
</dbReference>
<dbReference type="KEGG" id="cyz:C3B44_06880"/>
<keyword evidence="4" id="KW-1185">Reference proteome</keyword>
<name>A0A2U1T9F2_9CORY</name>
<evidence type="ECO:0000313" key="4">
    <source>
        <dbReference type="Proteomes" id="UP000244989"/>
    </source>
</evidence>
<dbReference type="Pfam" id="PF12804">
    <property type="entry name" value="NTP_transf_3"/>
    <property type="match status" value="1"/>
</dbReference>
<evidence type="ECO:0000256" key="1">
    <source>
        <dbReference type="ARBA" id="ARBA00022679"/>
    </source>
</evidence>
<dbReference type="Gene3D" id="3.90.550.10">
    <property type="entry name" value="Spore Coat Polysaccharide Biosynthesis Protein SpsA, Chain A"/>
    <property type="match status" value="1"/>
</dbReference>